<gene>
    <name evidence="2" type="ORF">BDA99DRAFT_566743</name>
</gene>
<comment type="caution">
    <text evidence="2">The sequence shown here is derived from an EMBL/GenBank/DDBJ whole genome shotgun (WGS) entry which is preliminary data.</text>
</comment>
<feature type="region of interest" description="Disordered" evidence="1">
    <location>
        <begin position="128"/>
        <end position="203"/>
    </location>
</feature>
<evidence type="ECO:0000313" key="3">
    <source>
        <dbReference type="Proteomes" id="UP001209540"/>
    </source>
</evidence>
<feature type="compositionally biased region" description="Polar residues" evidence="1">
    <location>
        <begin position="32"/>
        <end position="44"/>
    </location>
</feature>
<evidence type="ECO:0000256" key="1">
    <source>
        <dbReference type="SAM" id="MobiDB-lite"/>
    </source>
</evidence>
<accession>A0AAD5JL99</accession>
<feature type="compositionally biased region" description="Basic and acidic residues" evidence="1">
    <location>
        <begin position="92"/>
        <end position="110"/>
    </location>
</feature>
<dbReference type="EMBL" id="JAIXMP010000076">
    <property type="protein sequence ID" value="KAI9243304.1"/>
    <property type="molecule type" value="Genomic_DNA"/>
</dbReference>
<reference evidence="2" key="1">
    <citation type="journal article" date="2022" name="IScience">
        <title>Evolution of zygomycete secretomes and the origins of terrestrial fungal ecologies.</title>
        <authorList>
            <person name="Chang Y."/>
            <person name="Wang Y."/>
            <person name="Mondo S."/>
            <person name="Ahrendt S."/>
            <person name="Andreopoulos W."/>
            <person name="Barry K."/>
            <person name="Beard J."/>
            <person name="Benny G.L."/>
            <person name="Blankenship S."/>
            <person name="Bonito G."/>
            <person name="Cuomo C."/>
            <person name="Desiro A."/>
            <person name="Gervers K.A."/>
            <person name="Hundley H."/>
            <person name="Kuo A."/>
            <person name="LaButti K."/>
            <person name="Lang B.F."/>
            <person name="Lipzen A."/>
            <person name="O'Donnell K."/>
            <person name="Pangilinan J."/>
            <person name="Reynolds N."/>
            <person name="Sandor L."/>
            <person name="Smith M.E."/>
            <person name="Tsang A."/>
            <person name="Grigoriev I.V."/>
            <person name="Stajich J.E."/>
            <person name="Spatafora J.W."/>
        </authorList>
    </citation>
    <scope>NUCLEOTIDE SEQUENCE</scope>
    <source>
        <strain evidence="2">RSA 2281</strain>
    </source>
</reference>
<feature type="region of interest" description="Disordered" evidence="1">
    <location>
        <begin position="1"/>
        <end position="110"/>
    </location>
</feature>
<evidence type="ECO:0000313" key="2">
    <source>
        <dbReference type="EMBL" id="KAI9243304.1"/>
    </source>
</evidence>
<feature type="compositionally biased region" description="Low complexity" evidence="1">
    <location>
        <begin position="167"/>
        <end position="190"/>
    </location>
</feature>
<protein>
    <submittedName>
        <fullName evidence="2">Uncharacterized protein</fullName>
    </submittedName>
</protein>
<dbReference type="AlphaFoldDB" id="A0AAD5JL99"/>
<proteinExistence type="predicted"/>
<reference evidence="2" key="2">
    <citation type="submission" date="2023-02" db="EMBL/GenBank/DDBJ databases">
        <authorList>
            <consortium name="DOE Joint Genome Institute"/>
            <person name="Mondo S.J."/>
            <person name="Chang Y."/>
            <person name="Wang Y."/>
            <person name="Ahrendt S."/>
            <person name="Andreopoulos W."/>
            <person name="Barry K."/>
            <person name="Beard J."/>
            <person name="Benny G.L."/>
            <person name="Blankenship S."/>
            <person name="Bonito G."/>
            <person name="Cuomo C."/>
            <person name="Desiro A."/>
            <person name="Gervers K.A."/>
            <person name="Hundley H."/>
            <person name="Kuo A."/>
            <person name="LaButti K."/>
            <person name="Lang B.F."/>
            <person name="Lipzen A."/>
            <person name="O'Donnell K."/>
            <person name="Pangilinan J."/>
            <person name="Reynolds N."/>
            <person name="Sandor L."/>
            <person name="Smith M.W."/>
            <person name="Tsang A."/>
            <person name="Grigoriev I.V."/>
            <person name="Stajich J.E."/>
            <person name="Spatafora J.W."/>
        </authorList>
    </citation>
    <scope>NUCLEOTIDE SEQUENCE</scope>
    <source>
        <strain evidence="2">RSA 2281</strain>
    </source>
</reference>
<feature type="compositionally biased region" description="Basic and acidic residues" evidence="1">
    <location>
        <begin position="129"/>
        <end position="149"/>
    </location>
</feature>
<sequence length="215" mass="23065">MPTASVSSPPTPSPVPSSSGQAAPSFPHVLSRQESVMSNGTTTSLDERFEALTSRADENEEAIDEIKTSSPVTSMERELEQDAEVANMKKQQMAEEDRGKMAGETFADGRDVGKYTEYQDGALVMTIDHMSDKDTTDDEAKMMTREKKGFNVKKPVWHSKHAIALQPSVTSSSTPTSSTPSSSVSSLLPAPSSPVPSPSNLSSSLSLLATLRHSF</sequence>
<keyword evidence="3" id="KW-1185">Reference proteome</keyword>
<name>A0AAD5JL99_9FUNG</name>
<organism evidence="2 3">
    <name type="scientific">Phascolomyces articulosus</name>
    <dbReference type="NCBI Taxonomy" id="60185"/>
    <lineage>
        <taxon>Eukaryota</taxon>
        <taxon>Fungi</taxon>
        <taxon>Fungi incertae sedis</taxon>
        <taxon>Mucoromycota</taxon>
        <taxon>Mucoromycotina</taxon>
        <taxon>Mucoromycetes</taxon>
        <taxon>Mucorales</taxon>
        <taxon>Lichtheimiaceae</taxon>
        <taxon>Phascolomyces</taxon>
    </lineage>
</organism>
<dbReference type="Proteomes" id="UP001209540">
    <property type="component" value="Unassembled WGS sequence"/>
</dbReference>